<organism evidence="1 2">
    <name type="scientific">Sporanaerobium hydrogeniformans</name>
    <dbReference type="NCBI Taxonomy" id="3072179"/>
    <lineage>
        <taxon>Bacteria</taxon>
        <taxon>Bacillati</taxon>
        <taxon>Bacillota</taxon>
        <taxon>Clostridia</taxon>
        <taxon>Lachnospirales</taxon>
        <taxon>Lachnospiraceae</taxon>
        <taxon>Sporanaerobium</taxon>
    </lineage>
</organism>
<dbReference type="EMBL" id="PEDL01000016">
    <property type="protein sequence ID" value="PHV69944.1"/>
    <property type="molecule type" value="Genomic_DNA"/>
</dbReference>
<evidence type="ECO:0000313" key="1">
    <source>
        <dbReference type="EMBL" id="PHV69944.1"/>
    </source>
</evidence>
<gene>
    <name evidence="1" type="ORF">CS063_13250</name>
</gene>
<proteinExistence type="predicted"/>
<dbReference type="Proteomes" id="UP000224460">
    <property type="component" value="Unassembled WGS sequence"/>
</dbReference>
<accession>A0AC61D9K9</accession>
<comment type="caution">
    <text evidence="1">The sequence shown here is derived from an EMBL/GenBank/DDBJ whole genome shotgun (WGS) entry which is preliminary data.</text>
</comment>
<evidence type="ECO:0000313" key="2">
    <source>
        <dbReference type="Proteomes" id="UP000224460"/>
    </source>
</evidence>
<protein>
    <submittedName>
        <fullName evidence="1">Uncharacterized protein</fullName>
    </submittedName>
</protein>
<sequence length="229" mass="25055">MADNFKLPGSSYEELIKIIKAYSTGKEGQAQTLDAIAQSTGMDRTVVSRNNGFLVQMELLSEGSKKTPTAECFGLGRAYAHGIAEEIEKKWKGLIEHNEFLSRMLSAINIRNGMDRTGLINHILYSAGATSGAPKVGANTIIEIFKAANLVIEDDGKIKTIEQTISNERLNSDNNNCESENTQIPIVNATKIGSNTGNIINININIDVNVNEIEELSQKIKMLLKSINE</sequence>
<reference evidence="1" key="1">
    <citation type="submission" date="2017-10" db="EMBL/GenBank/DDBJ databases">
        <title>Genome sequence of cellulolytic Lachnospiraceae bacterium XHS1971 isolated from hotspring sediment.</title>
        <authorList>
            <person name="Vasudevan G."/>
            <person name="Joshi A.J."/>
            <person name="Hivarkar S."/>
            <person name="Lanjekar V.B."/>
            <person name="Dhakephalkar P.K."/>
            <person name="Dagar S."/>
        </authorList>
    </citation>
    <scope>NUCLEOTIDE SEQUENCE</scope>
    <source>
        <strain evidence="1">XHS1971</strain>
    </source>
</reference>
<keyword evidence="2" id="KW-1185">Reference proteome</keyword>
<name>A0AC61D9K9_9FIRM</name>